<sequence>MSGNVTLPDPIAVTSINGLLARGYSGVASLALVSFDHAITAQDEVELVWSRGWGFGTLLFALNRYLPYTDLVVNRLLFRLPLDPKRCRQMDGFVTWMTLLGIALSEGILVLRTMALWNNSRPILYLLGFSFFCLLVVSIIVINLFNKSLVYGPFFDNVGCKVIESNNLVIISFILLVLLETLIVVLTAIRASYHLRRGSSGWVARLYKQGFAFYLYMLTMTLINLIWPIVAQAHYKTLFAGPQRALHSVFCSRVFFIIFRKQIGSSHQTDAYSDSYDRRDSIGGFTKSNNFFSTIVDSMHLPDDPDEIDSASRYDEHTSSDPNERLERGRSHRQGRRNDELDVEIVHRRSQQDTGRRKSWRQSIQSMLSGRESPADGETVEVHMVSMTNPSGNTERTATTDSLDDVK</sequence>
<dbReference type="OrthoDB" id="3341843at2759"/>
<feature type="transmembrane region" description="Helical" evidence="2">
    <location>
        <begin position="210"/>
        <end position="230"/>
    </location>
</feature>
<keyword evidence="5" id="KW-1185">Reference proteome</keyword>
<gene>
    <name evidence="4" type="ORF">FA13DRAFT_1811043</name>
</gene>
<feature type="transmembrane region" description="Helical" evidence="2">
    <location>
        <begin position="123"/>
        <end position="145"/>
    </location>
</feature>
<feature type="compositionally biased region" description="Polar residues" evidence="1">
    <location>
        <begin position="386"/>
        <end position="401"/>
    </location>
</feature>
<keyword evidence="2" id="KW-0812">Transmembrane</keyword>
<keyword evidence="2" id="KW-0472">Membrane</keyword>
<dbReference type="InterPro" id="IPR045340">
    <property type="entry name" value="DUF6533"/>
</dbReference>
<dbReference type="EMBL" id="QPFP01000007">
    <property type="protein sequence ID" value="TEB35311.1"/>
    <property type="molecule type" value="Genomic_DNA"/>
</dbReference>
<comment type="caution">
    <text evidence="4">The sequence shown here is derived from an EMBL/GenBank/DDBJ whole genome shotgun (WGS) entry which is preliminary data.</text>
</comment>
<dbReference type="AlphaFoldDB" id="A0A4Y7TMY1"/>
<organism evidence="4 5">
    <name type="scientific">Coprinellus micaceus</name>
    <name type="common">Glistening ink-cap mushroom</name>
    <name type="synonym">Coprinus micaceus</name>
    <dbReference type="NCBI Taxonomy" id="71717"/>
    <lineage>
        <taxon>Eukaryota</taxon>
        <taxon>Fungi</taxon>
        <taxon>Dikarya</taxon>
        <taxon>Basidiomycota</taxon>
        <taxon>Agaricomycotina</taxon>
        <taxon>Agaricomycetes</taxon>
        <taxon>Agaricomycetidae</taxon>
        <taxon>Agaricales</taxon>
        <taxon>Agaricineae</taxon>
        <taxon>Psathyrellaceae</taxon>
        <taxon>Coprinellus</taxon>
    </lineage>
</organism>
<feature type="transmembrane region" description="Helical" evidence="2">
    <location>
        <begin position="93"/>
        <end position="111"/>
    </location>
</feature>
<feature type="domain" description="DUF6533" evidence="3">
    <location>
        <begin position="24"/>
        <end position="67"/>
    </location>
</feature>
<accession>A0A4Y7TMY1</accession>
<evidence type="ECO:0000256" key="2">
    <source>
        <dbReference type="SAM" id="Phobius"/>
    </source>
</evidence>
<evidence type="ECO:0000259" key="3">
    <source>
        <dbReference type="Pfam" id="PF20151"/>
    </source>
</evidence>
<dbReference type="Pfam" id="PF20151">
    <property type="entry name" value="DUF6533"/>
    <property type="match status" value="1"/>
</dbReference>
<proteinExistence type="predicted"/>
<feature type="region of interest" description="Disordered" evidence="1">
    <location>
        <begin position="304"/>
        <end position="407"/>
    </location>
</feature>
<evidence type="ECO:0000256" key="1">
    <source>
        <dbReference type="SAM" id="MobiDB-lite"/>
    </source>
</evidence>
<evidence type="ECO:0000313" key="5">
    <source>
        <dbReference type="Proteomes" id="UP000298030"/>
    </source>
</evidence>
<name>A0A4Y7TMY1_COPMI</name>
<reference evidence="4 5" key="1">
    <citation type="journal article" date="2019" name="Nat. Ecol. Evol.">
        <title>Megaphylogeny resolves global patterns of mushroom evolution.</title>
        <authorList>
            <person name="Varga T."/>
            <person name="Krizsan K."/>
            <person name="Foldi C."/>
            <person name="Dima B."/>
            <person name="Sanchez-Garcia M."/>
            <person name="Sanchez-Ramirez S."/>
            <person name="Szollosi G.J."/>
            <person name="Szarkandi J.G."/>
            <person name="Papp V."/>
            <person name="Albert L."/>
            <person name="Andreopoulos W."/>
            <person name="Angelini C."/>
            <person name="Antonin V."/>
            <person name="Barry K.W."/>
            <person name="Bougher N.L."/>
            <person name="Buchanan P."/>
            <person name="Buyck B."/>
            <person name="Bense V."/>
            <person name="Catcheside P."/>
            <person name="Chovatia M."/>
            <person name="Cooper J."/>
            <person name="Damon W."/>
            <person name="Desjardin D."/>
            <person name="Finy P."/>
            <person name="Geml J."/>
            <person name="Haridas S."/>
            <person name="Hughes K."/>
            <person name="Justo A."/>
            <person name="Karasinski D."/>
            <person name="Kautmanova I."/>
            <person name="Kiss B."/>
            <person name="Kocsube S."/>
            <person name="Kotiranta H."/>
            <person name="LaButti K.M."/>
            <person name="Lechner B.E."/>
            <person name="Liimatainen K."/>
            <person name="Lipzen A."/>
            <person name="Lukacs Z."/>
            <person name="Mihaltcheva S."/>
            <person name="Morgado L.N."/>
            <person name="Niskanen T."/>
            <person name="Noordeloos M.E."/>
            <person name="Ohm R.A."/>
            <person name="Ortiz-Santana B."/>
            <person name="Ovrebo C."/>
            <person name="Racz N."/>
            <person name="Riley R."/>
            <person name="Savchenko A."/>
            <person name="Shiryaev A."/>
            <person name="Soop K."/>
            <person name="Spirin V."/>
            <person name="Szebenyi C."/>
            <person name="Tomsovsky M."/>
            <person name="Tulloss R.E."/>
            <person name="Uehling J."/>
            <person name="Grigoriev I.V."/>
            <person name="Vagvolgyi C."/>
            <person name="Papp T."/>
            <person name="Martin F.M."/>
            <person name="Miettinen O."/>
            <person name="Hibbett D.S."/>
            <person name="Nagy L.G."/>
        </authorList>
    </citation>
    <scope>NUCLEOTIDE SEQUENCE [LARGE SCALE GENOMIC DNA]</scope>
    <source>
        <strain evidence="4 5">FP101781</strain>
    </source>
</reference>
<feature type="transmembrane region" description="Helical" evidence="2">
    <location>
        <begin position="165"/>
        <end position="189"/>
    </location>
</feature>
<evidence type="ECO:0000313" key="4">
    <source>
        <dbReference type="EMBL" id="TEB35311.1"/>
    </source>
</evidence>
<feature type="compositionally biased region" description="Basic and acidic residues" evidence="1">
    <location>
        <begin position="310"/>
        <end position="329"/>
    </location>
</feature>
<feature type="compositionally biased region" description="Basic and acidic residues" evidence="1">
    <location>
        <begin position="336"/>
        <end position="356"/>
    </location>
</feature>
<keyword evidence="2" id="KW-1133">Transmembrane helix</keyword>
<dbReference type="Proteomes" id="UP000298030">
    <property type="component" value="Unassembled WGS sequence"/>
</dbReference>
<protein>
    <recommendedName>
        <fullName evidence="3">DUF6533 domain-containing protein</fullName>
    </recommendedName>
</protein>